<dbReference type="AlphaFoldDB" id="T1IGJ9"/>
<dbReference type="PANTHER" id="PTHR24119:SF0">
    <property type="entry name" value="ACYL-COA-BINDING DOMAIN-CONTAINING PROTEIN 6"/>
    <property type="match status" value="1"/>
</dbReference>
<dbReference type="GeneID" id="141447514"/>
<evidence type="ECO:0000313" key="2">
    <source>
        <dbReference type="EnsemblMetazoa" id="RPRC015418-PA"/>
    </source>
</evidence>
<dbReference type="SUPFAM" id="SSF48403">
    <property type="entry name" value="Ankyrin repeat"/>
    <property type="match status" value="1"/>
</dbReference>
<dbReference type="RefSeq" id="XP_073971252.1">
    <property type="nucleotide sequence ID" value="XM_074115151.1"/>
</dbReference>
<protein>
    <submittedName>
        <fullName evidence="2">ANK_REP_REGION domain-containing protein</fullName>
    </submittedName>
</protein>
<keyword evidence="3" id="KW-1185">Reference proteome</keyword>
<dbReference type="Pfam" id="PF12796">
    <property type="entry name" value="Ank_2"/>
    <property type="match status" value="1"/>
</dbReference>
<keyword evidence="1" id="KW-0446">Lipid-binding</keyword>
<dbReference type="PROSITE" id="PS50088">
    <property type="entry name" value="ANK_REPEAT"/>
    <property type="match status" value="2"/>
</dbReference>
<organism evidence="2 3">
    <name type="scientific">Rhodnius prolixus</name>
    <name type="common">Triatomid bug</name>
    <dbReference type="NCBI Taxonomy" id="13249"/>
    <lineage>
        <taxon>Eukaryota</taxon>
        <taxon>Metazoa</taxon>
        <taxon>Ecdysozoa</taxon>
        <taxon>Arthropoda</taxon>
        <taxon>Hexapoda</taxon>
        <taxon>Insecta</taxon>
        <taxon>Pterygota</taxon>
        <taxon>Neoptera</taxon>
        <taxon>Paraneoptera</taxon>
        <taxon>Hemiptera</taxon>
        <taxon>Heteroptera</taxon>
        <taxon>Panheteroptera</taxon>
        <taxon>Cimicomorpha</taxon>
        <taxon>Reduviidae</taxon>
        <taxon>Triatominae</taxon>
        <taxon>Rhodnius</taxon>
    </lineage>
</organism>
<name>T1IGJ9_RHOPR</name>
<reference evidence="2" key="1">
    <citation type="submission" date="2015-05" db="UniProtKB">
        <authorList>
            <consortium name="EnsemblMetazoa"/>
        </authorList>
    </citation>
    <scope>IDENTIFICATION</scope>
</reference>
<sequence length="234" mass="26898">MSTINVQPPKKILKSYSITYSEDEDETSRNEQTSSVDLETELAWTDDTTAYENLTKIRPKWIENAEVADDITFNFTDDDILAEMLTELDDTVWPPSILNSARINEWRNAGVDEEEEDLFDAIRDGNYEVVKKQLDEDIEKVNMADGEMLTLLHWSVIEGQTKICEYLLENGAKVDIKDNNGFTPLHYACKCRHTDSVELLLKWSANVLAVTNEHELPKDLTEDQYIRSLLNSEE</sequence>
<dbReference type="InterPro" id="IPR002110">
    <property type="entry name" value="Ankyrin_rpt"/>
</dbReference>
<accession>T1IGJ9</accession>
<dbReference type="PROSITE" id="PS50297">
    <property type="entry name" value="ANK_REP_REGION"/>
    <property type="match status" value="2"/>
</dbReference>
<proteinExistence type="predicted"/>
<dbReference type="EMBL" id="ACPB03019258">
    <property type="status" value="NOT_ANNOTATED_CDS"/>
    <property type="molecule type" value="Genomic_DNA"/>
</dbReference>
<evidence type="ECO:0000313" key="3">
    <source>
        <dbReference type="Proteomes" id="UP000015103"/>
    </source>
</evidence>
<dbReference type="PANTHER" id="PTHR24119">
    <property type="entry name" value="ACYL-COA-BINDING DOMAIN-CONTAINING PROTEIN 6"/>
    <property type="match status" value="1"/>
</dbReference>
<dbReference type="VEuPathDB" id="VectorBase:RPRC015418"/>
<dbReference type="Proteomes" id="UP000015103">
    <property type="component" value="Unassembled WGS sequence"/>
</dbReference>
<dbReference type="STRING" id="13249.T1IGJ9"/>
<dbReference type="InterPro" id="IPR036770">
    <property type="entry name" value="Ankyrin_rpt-contain_sf"/>
</dbReference>
<dbReference type="EnsemblMetazoa" id="RPRC015418-RA">
    <property type="protein sequence ID" value="RPRC015418-PA"/>
    <property type="gene ID" value="RPRC015418"/>
</dbReference>
<dbReference type="GO" id="GO:0000062">
    <property type="term" value="F:fatty-acyl-CoA binding"/>
    <property type="evidence" value="ECO:0007669"/>
    <property type="project" value="TreeGrafter"/>
</dbReference>
<dbReference type="InParanoid" id="T1IGJ9"/>
<dbReference type="HOGENOM" id="CLU_1186290_0_0_1"/>
<dbReference type="eggNOG" id="KOG4177">
    <property type="taxonomic scope" value="Eukaryota"/>
</dbReference>
<evidence type="ECO:0000256" key="1">
    <source>
        <dbReference type="ARBA" id="ARBA00023121"/>
    </source>
</evidence>
<dbReference type="SMART" id="SM00248">
    <property type="entry name" value="ANK"/>
    <property type="match status" value="3"/>
</dbReference>
<dbReference type="Gene3D" id="1.25.40.20">
    <property type="entry name" value="Ankyrin repeat-containing domain"/>
    <property type="match status" value="1"/>
</dbReference>